<dbReference type="InterPro" id="IPR027417">
    <property type="entry name" value="P-loop_NTPase"/>
</dbReference>
<protein>
    <submittedName>
        <fullName evidence="2">Uncharacterized protein</fullName>
    </submittedName>
</protein>
<dbReference type="STRING" id="1509407.A0A0L1JGZ6"/>
<organism evidence="2 3">
    <name type="scientific">Aspergillus nomiae NRRL (strain ATCC 15546 / NRRL 13137 / CBS 260.88 / M93)</name>
    <dbReference type="NCBI Taxonomy" id="1509407"/>
    <lineage>
        <taxon>Eukaryota</taxon>
        <taxon>Fungi</taxon>
        <taxon>Dikarya</taxon>
        <taxon>Ascomycota</taxon>
        <taxon>Pezizomycotina</taxon>
        <taxon>Eurotiomycetes</taxon>
        <taxon>Eurotiomycetidae</taxon>
        <taxon>Eurotiales</taxon>
        <taxon>Aspergillaceae</taxon>
        <taxon>Aspergillus</taxon>
        <taxon>Aspergillus subgen. Circumdati</taxon>
    </lineage>
</organism>
<comment type="caution">
    <text evidence="2">The sequence shown here is derived from an EMBL/GenBank/DDBJ whole genome shotgun (WGS) entry which is preliminary data.</text>
</comment>
<dbReference type="GeneID" id="26802936"/>
<gene>
    <name evidence="2" type="ORF">ANOM_001132</name>
</gene>
<feature type="compositionally biased region" description="Basic residues" evidence="1">
    <location>
        <begin position="8"/>
        <end position="18"/>
    </location>
</feature>
<evidence type="ECO:0000313" key="2">
    <source>
        <dbReference type="EMBL" id="KNG90673.1"/>
    </source>
</evidence>
<dbReference type="SUPFAM" id="SSF52540">
    <property type="entry name" value="P-loop containing nucleoside triphosphate hydrolases"/>
    <property type="match status" value="1"/>
</dbReference>
<dbReference type="Proteomes" id="UP000037505">
    <property type="component" value="Unassembled WGS sequence"/>
</dbReference>
<feature type="region of interest" description="Disordered" evidence="1">
    <location>
        <begin position="1"/>
        <end position="27"/>
    </location>
</feature>
<dbReference type="Gene3D" id="3.40.50.300">
    <property type="entry name" value="P-loop containing nucleotide triphosphate hydrolases"/>
    <property type="match status" value="1"/>
</dbReference>
<evidence type="ECO:0000256" key="1">
    <source>
        <dbReference type="SAM" id="MobiDB-lite"/>
    </source>
</evidence>
<name>A0A0L1JGZ6_ASPN3</name>
<dbReference type="AlphaFoldDB" id="A0A0L1JGZ6"/>
<dbReference type="RefSeq" id="XP_015411596.1">
    <property type="nucleotide sequence ID" value="XM_015546389.1"/>
</dbReference>
<accession>A0A0L1JGZ6</accession>
<reference evidence="2 3" key="1">
    <citation type="submission" date="2014-06" db="EMBL/GenBank/DDBJ databases">
        <title>The Genome of the Aflatoxigenic Filamentous Fungus Aspergillus nomius.</title>
        <authorList>
            <person name="Moore M.G."/>
            <person name="Shannon B.M."/>
            <person name="Brian M.M."/>
        </authorList>
    </citation>
    <scope>NUCLEOTIDE SEQUENCE [LARGE SCALE GENOMIC DNA]</scope>
    <source>
        <strain evidence="2 3">NRRL 13137</strain>
    </source>
</reference>
<dbReference type="EMBL" id="JNOM01000010">
    <property type="protein sequence ID" value="KNG90673.1"/>
    <property type="molecule type" value="Genomic_DNA"/>
</dbReference>
<dbReference type="PANTHER" id="PTHR36168">
    <property type="entry name" value="CHROMOSOME 1, WHOLE GENOME SHOTGUN SEQUENCE"/>
    <property type="match status" value="1"/>
</dbReference>
<evidence type="ECO:0000313" key="3">
    <source>
        <dbReference type="Proteomes" id="UP000037505"/>
    </source>
</evidence>
<dbReference type="PANTHER" id="PTHR36168:SF4">
    <property type="entry name" value="ORC1-LIKE AAA ATPASE DOMAIN-CONTAINING PROTEIN"/>
    <property type="match status" value="1"/>
</dbReference>
<keyword evidence="3" id="KW-1185">Reference proteome</keyword>
<proteinExistence type="predicted"/>
<sequence length="107" mass="12391">MYTTRTPYSRRSRTHSPAKSHQPAIIPTPRNKDEFYIQRPEQPLIDDILRGTETGHYWLIVGERGTGKTSMLVHSMRDIYGRDVVMLDVHDDIDVFQVRLGKALVKI</sequence>